<evidence type="ECO:0000313" key="4">
    <source>
        <dbReference type="EMBL" id="NME27502.1"/>
    </source>
</evidence>
<dbReference type="SUPFAM" id="SSF53448">
    <property type="entry name" value="Nucleotide-diphospho-sugar transferases"/>
    <property type="match status" value="1"/>
</dbReference>
<proteinExistence type="predicted"/>
<sequence length="310" mass="35622">MNRISIVFASDDNYAQHLAVACASILKNAAHPEKICFYILSDNIFPENQNRIVQTVHDLKGGVQFISVNSDDIKGFTSDHISKAAYLRLTIDQVLPETITKVIYFDTDLVVLDDVEKLWNLSLDGKPLGAACDFGIMKSKRMRQQKFETIGLPEGNPYFNSGVLVIDLSQWRLKKYGKLVIDCVTRHAFRHHDQDGLNSVFMNNWKPIPLRWNVIPPVFMMPLKVLCRTSLRVKALEAIKSPAVFHWAGRYKPWEFSLNGPFNQLYYDYLHWTSFKNSPMPKPSADMQGKSIMRQNLRMEWAALWQNILG</sequence>
<reference evidence="4 5" key="1">
    <citation type="submission" date="2020-04" db="EMBL/GenBank/DDBJ databases">
        <authorList>
            <person name="Hitch T.C.A."/>
            <person name="Wylensek D."/>
            <person name="Clavel T."/>
        </authorList>
    </citation>
    <scope>NUCLEOTIDE SEQUENCE [LARGE SCALE GENOMIC DNA]</scope>
    <source>
        <strain evidence="4 5">Oil-RF-744-FAT-WT-6-1</strain>
    </source>
</reference>
<dbReference type="GO" id="GO:0046872">
    <property type="term" value="F:metal ion binding"/>
    <property type="evidence" value="ECO:0007669"/>
    <property type="project" value="UniProtKB-KW"/>
</dbReference>
<evidence type="ECO:0000313" key="5">
    <source>
        <dbReference type="Proteomes" id="UP000591071"/>
    </source>
</evidence>
<dbReference type="CDD" id="cd04194">
    <property type="entry name" value="GT8_A4GalT_like"/>
    <property type="match status" value="1"/>
</dbReference>
<organism evidence="4 5">
    <name type="scientific">Megasphaera hexanoica</name>
    <dbReference type="NCBI Taxonomy" id="1675036"/>
    <lineage>
        <taxon>Bacteria</taxon>
        <taxon>Bacillati</taxon>
        <taxon>Bacillota</taxon>
        <taxon>Negativicutes</taxon>
        <taxon>Veillonellales</taxon>
        <taxon>Veillonellaceae</taxon>
        <taxon>Megasphaera</taxon>
    </lineage>
</organism>
<dbReference type="PANTHER" id="PTHR13778">
    <property type="entry name" value="GLYCOSYLTRANSFERASE 8 DOMAIN-CONTAINING PROTEIN"/>
    <property type="match status" value="1"/>
</dbReference>
<dbReference type="EMBL" id="JABAFG010000003">
    <property type="protein sequence ID" value="NME27502.1"/>
    <property type="molecule type" value="Genomic_DNA"/>
</dbReference>
<protein>
    <submittedName>
        <fullName evidence="4">Glycosyltransferase family 8 protein</fullName>
    </submittedName>
</protein>
<accession>A0A848BP44</accession>
<dbReference type="InterPro" id="IPR029044">
    <property type="entry name" value="Nucleotide-diphossugar_trans"/>
</dbReference>
<evidence type="ECO:0000256" key="1">
    <source>
        <dbReference type="ARBA" id="ARBA00022676"/>
    </source>
</evidence>
<dbReference type="Proteomes" id="UP000591071">
    <property type="component" value="Unassembled WGS sequence"/>
</dbReference>
<dbReference type="PANTHER" id="PTHR13778:SF47">
    <property type="entry name" value="LIPOPOLYSACCHARIDE 1,3-GALACTOSYLTRANSFERASE"/>
    <property type="match status" value="1"/>
</dbReference>
<dbReference type="GO" id="GO:0016757">
    <property type="term" value="F:glycosyltransferase activity"/>
    <property type="evidence" value="ECO:0007669"/>
    <property type="project" value="UniProtKB-KW"/>
</dbReference>
<comment type="caution">
    <text evidence="4">The sequence shown here is derived from an EMBL/GenBank/DDBJ whole genome shotgun (WGS) entry which is preliminary data.</text>
</comment>
<dbReference type="InterPro" id="IPR050748">
    <property type="entry name" value="Glycosyltrans_8_dom-fam"/>
</dbReference>
<name>A0A848BP44_9FIRM</name>
<dbReference type="AlphaFoldDB" id="A0A848BP44"/>
<evidence type="ECO:0000256" key="2">
    <source>
        <dbReference type="ARBA" id="ARBA00022679"/>
    </source>
</evidence>
<keyword evidence="2 4" id="KW-0808">Transferase</keyword>
<dbReference type="RefSeq" id="WP_170087188.1">
    <property type="nucleotide sequence ID" value="NZ_JABAFG010000003.1"/>
</dbReference>
<keyword evidence="1" id="KW-0328">Glycosyltransferase</keyword>
<gene>
    <name evidence="4" type="ORF">HF872_02500</name>
</gene>
<dbReference type="Pfam" id="PF01501">
    <property type="entry name" value="Glyco_transf_8"/>
    <property type="match status" value="1"/>
</dbReference>
<dbReference type="InterPro" id="IPR002495">
    <property type="entry name" value="Glyco_trans_8"/>
</dbReference>
<dbReference type="Gene3D" id="3.90.550.10">
    <property type="entry name" value="Spore Coat Polysaccharide Biosynthesis Protein SpsA, Chain A"/>
    <property type="match status" value="1"/>
</dbReference>
<keyword evidence="3" id="KW-0479">Metal-binding</keyword>
<evidence type="ECO:0000256" key="3">
    <source>
        <dbReference type="ARBA" id="ARBA00022723"/>
    </source>
</evidence>